<keyword evidence="2" id="KW-1185">Reference proteome</keyword>
<reference evidence="1 2" key="1">
    <citation type="journal article" date="2023" name="J. Phycol.">
        <title>Chrysosporum ovalisporum is synonymous with the true-branching cyanobacterium Umezakia natans (Nostocales/Aphanizomenonaceae).</title>
        <authorList>
            <person name="McGregor G.B."/>
            <person name="Sendall B.C."/>
            <person name="Niiyama Y."/>
            <person name="Tuji A."/>
            <person name="Willis A."/>
        </authorList>
    </citation>
    <scope>NUCLEOTIDE SEQUENCE [LARGE SCALE GENOMIC DNA]</scope>
    <source>
        <strain evidence="1 2">CS-531</strain>
    </source>
</reference>
<evidence type="ECO:0000313" key="1">
    <source>
        <dbReference type="EMBL" id="MDH6106626.1"/>
    </source>
</evidence>
<dbReference type="RefSeq" id="WP_280801950.1">
    <property type="nucleotide sequence ID" value="NZ_JANQDF010000120.1"/>
</dbReference>
<gene>
    <name evidence="1" type="ORF">NWP22_12225</name>
</gene>
<sequence length="48" mass="5325">MCLIILTRCDSEALLQADRYSRICEGMLKAIALTGSGRGCKIPDFLDY</sequence>
<dbReference type="Proteomes" id="UP001159386">
    <property type="component" value="Unassembled WGS sequence"/>
</dbReference>
<evidence type="ECO:0000313" key="2">
    <source>
        <dbReference type="Proteomes" id="UP001159386"/>
    </source>
</evidence>
<dbReference type="EMBL" id="JANQDF010000120">
    <property type="protein sequence ID" value="MDH6106626.1"/>
    <property type="molecule type" value="Genomic_DNA"/>
</dbReference>
<proteinExistence type="predicted"/>
<name>A0ABT6KGV0_9CYAN</name>
<accession>A0ABT6KGV0</accession>
<comment type="caution">
    <text evidence="1">The sequence shown here is derived from an EMBL/GenBank/DDBJ whole genome shotgun (WGS) entry which is preliminary data.</text>
</comment>
<organism evidence="1 2">
    <name type="scientific">Anabaenopsis tanganyikae CS-531</name>
    <dbReference type="NCBI Taxonomy" id="2785304"/>
    <lineage>
        <taxon>Bacteria</taxon>
        <taxon>Bacillati</taxon>
        <taxon>Cyanobacteriota</taxon>
        <taxon>Cyanophyceae</taxon>
        <taxon>Nostocales</taxon>
        <taxon>Nodulariaceae</taxon>
        <taxon>Anabaenopsis</taxon>
        <taxon>Anabaenopsis tanganyikae</taxon>
    </lineage>
</organism>
<protein>
    <submittedName>
        <fullName evidence="1">Uncharacterized protein</fullName>
    </submittedName>
</protein>